<keyword evidence="1" id="KW-0472">Membrane</keyword>
<dbReference type="SUPFAM" id="SSF82714">
    <property type="entry name" value="Multidrug efflux transporter AcrB TolC docking domain, DN and DC subdomains"/>
    <property type="match status" value="2"/>
</dbReference>
<reference evidence="2 3" key="1">
    <citation type="submission" date="2018-09" db="EMBL/GenBank/DDBJ databases">
        <title>Genomic Encyclopedia of Type Strains, Phase III (KMG-III): the genomes of soil and plant-associated and newly described type strains.</title>
        <authorList>
            <person name="Whitman W."/>
        </authorList>
    </citation>
    <scope>NUCLEOTIDE SEQUENCE [LARGE SCALE GENOMIC DNA]</scope>
    <source>
        <strain evidence="2 3">CECT 7938</strain>
    </source>
</reference>
<dbReference type="PANTHER" id="PTHR32063:SF8">
    <property type="entry name" value="CATION EFFLUX PROTEIN"/>
    <property type="match status" value="1"/>
</dbReference>
<gene>
    <name evidence="2" type="ORF">DFQ12_5754</name>
</gene>
<name>A0A420ABF7_SPHD1</name>
<protein>
    <submittedName>
        <fullName evidence="2">Multidrug efflux pump subunit AcrB</fullName>
    </submittedName>
</protein>
<dbReference type="EMBL" id="RAPY01000011">
    <property type="protein sequence ID" value="RKE41770.1"/>
    <property type="molecule type" value="Genomic_DNA"/>
</dbReference>
<feature type="transmembrane region" description="Helical" evidence="1">
    <location>
        <begin position="871"/>
        <end position="890"/>
    </location>
</feature>
<sequence>MNIIKFALQKPISIMVIVIGLLFFGIKATKDVKVDILPEMDLPVVYVAHSFNGYTPQQMEGYFTKMYVNMLLFTNGIKSIESKNTQGLTLMKIVFYEGIDMGEAIATINALSNRSQVFLPPGAPPPFIIRFDASSQPVGQLVFRSNTKTNNQLQDIANFSARPFLIKIPGLTTAPPFGGSPRTIEVNIDPYKLRAHNLSPEQVVEAISRNNITSPSGNVYIGDKNYLTPTNNTVKKIEELGEIPIFKNTVDNVYIRDVATIKDGADIATGYALIDGKRSVYINIAKAGNASTLDVVNKLKERLPEIQRNMPDDVSISYEFDQSVYISNALKSLVIEGILGAVLTGLMVLLFLNDRRAALIVIMTIPISIISGVLFLKLFGQTLNIMSLSGLALAIGILVDESTVTIENIHQHFAMGKTRAQAIWDACKEIAFPKLLIMLCILAVFAPAFMMTGIPGALFMPLALAIGFSMIVSFLLSQTFVPVMANWMMKHDPETCHNPTHKKNWFDRFRERFLHLLSNLVAKHKIIVSLSLIFALVACFFLYQGIGKDVLPTVNSRQFQVRIKAPEGTRIEVTEGKVKQFLTLLKEKVGPDNIAISSVFIGQHPSTFAVSPIYLYNAGPHEALMQVALKKLKGNSDELKDELRKYFHEKMPEIQLSFEPIELTEKILSQGTNTPIEIRISGMMKKMNRMYAQKLLGKLKEIDYLRDQQIPQSMDYPALQINIDRTRAAQLGLDAQDIAKSLVTATASTRYTNKNFWVGGMMGIAYDVQVQTPQNILNSKEELENLTLSKNADRPVLGDVATITATKELGESYNLGTMGYTTVAANLHKKDLGKASQDIQAAIASLGELPKGINIEVAGMAPVLNETMSNLATGLLIAVVVIFLMLTATFQSFRISLVILSTVPFVIVGALILLKLTGSTLNLQSYMGLIMSVGVSIANAVLLINNAESLRLKNQNAISSAIEAAKLRIRPIIMTTIAMVAGMLPMAIGFGEGGDQVSPLGRAVIGGLLFSTFSVLIVLPLVFVWIQHKATTTSPSLDPEDEESIHFVKTKI</sequence>
<feature type="transmembrane region" description="Helical" evidence="1">
    <location>
        <begin position="333"/>
        <end position="352"/>
    </location>
</feature>
<dbReference type="SUPFAM" id="SSF82693">
    <property type="entry name" value="Multidrug efflux transporter AcrB pore domain, PN1, PN2, PC1 and PC2 subdomains"/>
    <property type="match status" value="2"/>
</dbReference>
<dbReference type="Pfam" id="PF00873">
    <property type="entry name" value="ACR_tran"/>
    <property type="match status" value="1"/>
</dbReference>
<comment type="caution">
    <text evidence="2">The sequence shown here is derived from an EMBL/GenBank/DDBJ whole genome shotgun (WGS) entry which is preliminary data.</text>
</comment>
<dbReference type="OrthoDB" id="9758234at2"/>
<evidence type="ECO:0000313" key="2">
    <source>
        <dbReference type="EMBL" id="RKE41770.1"/>
    </source>
</evidence>
<evidence type="ECO:0000256" key="1">
    <source>
        <dbReference type="SAM" id="Phobius"/>
    </source>
</evidence>
<dbReference type="SUPFAM" id="SSF82866">
    <property type="entry name" value="Multidrug efflux transporter AcrB transmembrane domain"/>
    <property type="match status" value="2"/>
</dbReference>
<dbReference type="Gene3D" id="3.30.2090.10">
    <property type="entry name" value="Multidrug efflux transporter AcrB TolC docking domain, DN and DC subdomains"/>
    <property type="match status" value="2"/>
</dbReference>
<dbReference type="InterPro" id="IPR027463">
    <property type="entry name" value="AcrB_DN_DC_subdom"/>
</dbReference>
<keyword evidence="3" id="KW-1185">Reference proteome</keyword>
<feature type="transmembrane region" description="Helical" evidence="1">
    <location>
        <begin position="12"/>
        <end position="29"/>
    </location>
</feature>
<feature type="transmembrane region" description="Helical" evidence="1">
    <location>
        <begin position="1003"/>
        <end position="1026"/>
    </location>
</feature>
<dbReference type="Gene3D" id="1.20.1640.10">
    <property type="entry name" value="Multidrug efflux transporter AcrB transmembrane domain"/>
    <property type="match status" value="2"/>
</dbReference>
<dbReference type="RefSeq" id="WP_120262292.1">
    <property type="nucleotide sequence ID" value="NZ_RAPY01000011.1"/>
</dbReference>
<dbReference type="Gene3D" id="3.30.70.1320">
    <property type="entry name" value="Multidrug efflux transporter AcrB pore domain like"/>
    <property type="match status" value="1"/>
</dbReference>
<dbReference type="Proteomes" id="UP000286246">
    <property type="component" value="Unassembled WGS sequence"/>
</dbReference>
<keyword evidence="1" id="KW-0812">Transmembrane</keyword>
<feature type="transmembrane region" description="Helical" evidence="1">
    <location>
        <begin position="526"/>
        <end position="546"/>
    </location>
</feature>
<feature type="transmembrane region" description="Helical" evidence="1">
    <location>
        <begin position="972"/>
        <end position="991"/>
    </location>
</feature>
<evidence type="ECO:0000313" key="3">
    <source>
        <dbReference type="Proteomes" id="UP000286246"/>
    </source>
</evidence>
<keyword evidence="1" id="KW-1133">Transmembrane helix</keyword>
<feature type="transmembrane region" description="Helical" evidence="1">
    <location>
        <begin position="430"/>
        <end position="451"/>
    </location>
</feature>
<feature type="transmembrane region" description="Helical" evidence="1">
    <location>
        <begin position="926"/>
        <end position="944"/>
    </location>
</feature>
<feature type="transmembrane region" description="Helical" evidence="1">
    <location>
        <begin position="457"/>
        <end position="481"/>
    </location>
</feature>
<dbReference type="GO" id="GO:0042910">
    <property type="term" value="F:xenobiotic transmembrane transporter activity"/>
    <property type="evidence" value="ECO:0007669"/>
    <property type="project" value="TreeGrafter"/>
</dbReference>
<feature type="transmembrane region" description="Helical" evidence="1">
    <location>
        <begin position="359"/>
        <end position="379"/>
    </location>
</feature>
<dbReference type="GO" id="GO:0005886">
    <property type="term" value="C:plasma membrane"/>
    <property type="evidence" value="ECO:0007669"/>
    <property type="project" value="TreeGrafter"/>
</dbReference>
<dbReference type="Gene3D" id="3.30.70.1440">
    <property type="entry name" value="Multidrug efflux transporter AcrB pore domain"/>
    <property type="match status" value="1"/>
</dbReference>
<proteinExistence type="predicted"/>
<dbReference type="Gene3D" id="3.30.70.1430">
    <property type="entry name" value="Multidrug efflux transporter AcrB pore domain"/>
    <property type="match status" value="2"/>
</dbReference>
<feature type="transmembrane region" description="Helical" evidence="1">
    <location>
        <begin position="897"/>
        <end position="914"/>
    </location>
</feature>
<dbReference type="PRINTS" id="PR00702">
    <property type="entry name" value="ACRIFLAVINRP"/>
</dbReference>
<organism evidence="2 3">
    <name type="scientific">Sphingobacterium detergens</name>
    <dbReference type="NCBI Taxonomy" id="1145106"/>
    <lineage>
        <taxon>Bacteria</taxon>
        <taxon>Pseudomonadati</taxon>
        <taxon>Bacteroidota</taxon>
        <taxon>Sphingobacteriia</taxon>
        <taxon>Sphingobacteriales</taxon>
        <taxon>Sphingobacteriaceae</taxon>
        <taxon>Sphingobacterium</taxon>
    </lineage>
</organism>
<accession>A0A420ABF7</accession>
<dbReference type="AlphaFoldDB" id="A0A420ABF7"/>
<dbReference type="PANTHER" id="PTHR32063">
    <property type="match status" value="1"/>
</dbReference>
<dbReference type="InterPro" id="IPR001036">
    <property type="entry name" value="Acrflvin-R"/>
</dbReference>